<protein>
    <recommendedName>
        <fullName evidence="4">Cystatin domain-containing protein</fullName>
    </recommendedName>
</protein>
<name>A0ABQ7KG87_9FUNG</name>
<evidence type="ECO:0000256" key="1">
    <source>
        <dbReference type="SAM" id="MobiDB-lite"/>
    </source>
</evidence>
<dbReference type="Gene3D" id="3.10.450.10">
    <property type="match status" value="1"/>
</dbReference>
<feature type="compositionally biased region" description="Basic and acidic residues" evidence="1">
    <location>
        <begin position="21"/>
        <end position="30"/>
    </location>
</feature>
<evidence type="ECO:0000313" key="2">
    <source>
        <dbReference type="EMBL" id="KAG0297453.1"/>
    </source>
</evidence>
<proteinExistence type="predicted"/>
<reference evidence="2 3" key="1">
    <citation type="journal article" date="2020" name="Fungal Divers.">
        <title>Resolving the Mortierellaceae phylogeny through synthesis of multi-gene phylogenetics and phylogenomics.</title>
        <authorList>
            <person name="Vandepol N."/>
            <person name="Liber J."/>
            <person name="Desiro A."/>
            <person name="Na H."/>
            <person name="Kennedy M."/>
            <person name="Barry K."/>
            <person name="Grigoriev I.V."/>
            <person name="Miller A.N."/>
            <person name="O'Donnell K."/>
            <person name="Stajich J.E."/>
            <person name="Bonito G."/>
        </authorList>
    </citation>
    <scope>NUCLEOTIDE SEQUENCE [LARGE SCALE GENOMIC DNA]</scope>
    <source>
        <strain evidence="2 3">AD045</strain>
    </source>
</reference>
<gene>
    <name evidence="2" type="ORF">BGZ96_006409</name>
</gene>
<feature type="region of interest" description="Disordered" evidence="1">
    <location>
        <begin position="1"/>
        <end position="30"/>
    </location>
</feature>
<accession>A0ABQ7KG87</accession>
<evidence type="ECO:0000313" key="3">
    <source>
        <dbReference type="Proteomes" id="UP001194696"/>
    </source>
</evidence>
<sequence>MSATGGPKRTTPIIGGINKPKPIDKRHPLAKSDPDLERILVQLSSKIQYAYIRAAMIADSAPTFEPVSYATQVVAGTNYYVNQRVTQHGWYGKNCGGGGDNDAEYCHVKIFWQPWTNTAELTGIAVRKTKQDPFEYDMPAP</sequence>
<comment type="caution">
    <text evidence="2">The sequence shown here is derived from an EMBL/GenBank/DDBJ whole genome shotgun (WGS) entry which is preliminary data.</text>
</comment>
<keyword evidence="3" id="KW-1185">Reference proteome</keyword>
<organism evidence="2 3">
    <name type="scientific">Linnemannia gamsii</name>
    <dbReference type="NCBI Taxonomy" id="64522"/>
    <lineage>
        <taxon>Eukaryota</taxon>
        <taxon>Fungi</taxon>
        <taxon>Fungi incertae sedis</taxon>
        <taxon>Mucoromycota</taxon>
        <taxon>Mortierellomycotina</taxon>
        <taxon>Mortierellomycetes</taxon>
        <taxon>Mortierellales</taxon>
        <taxon>Mortierellaceae</taxon>
        <taxon>Linnemannia</taxon>
    </lineage>
</organism>
<dbReference type="Proteomes" id="UP001194696">
    <property type="component" value="Unassembled WGS sequence"/>
</dbReference>
<evidence type="ECO:0008006" key="4">
    <source>
        <dbReference type="Google" id="ProtNLM"/>
    </source>
</evidence>
<dbReference type="InterPro" id="IPR046350">
    <property type="entry name" value="Cystatin_sf"/>
</dbReference>
<dbReference type="CDD" id="cd00042">
    <property type="entry name" value="CY"/>
    <property type="match status" value="1"/>
</dbReference>
<dbReference type="InterPro" id="IPR000010">
    <property type="entry name" value="Cystatin_dom"/>
</dbReference>
<dbReference type="SUPFAM" id="SSF54403">
    <property type="entry name" value="Cystatin/monellin"/>
    <property type="match status" value="1"/>
</dbReference>
<dbReference type="EMBL" id="JAAAIM010000031">
    <property type="protein sequence ID" value="KAG0297453.1"/>
    <property type="molecule type" value="Genomic_DNA"/>
</dbReference>